<feature type="compositionally biased region" description="Basic and acidic residues" evidence="1">
    <location>
        <begin position="438"/>
        <end position="470"/>
    </location>
</feature>
<comment type="caution">
    <text evidence="2">The sequence shown here is derived from an EMBL/GenBank/DDBJ whole genome shotgun (WGS) entry which is preliminary data.</text>
</comment>
<gene>
    <name evidence="2" type="ORF">CTEN210_08200</name>
</gene>
<feature type="region of interest" description="Disordered" evidence="1">
    <location>
        <begin position="402"/>
        <end position="470"/>
    </location>
</feature>
<evidence type="ECO:0000256" key="1">
    <source>
        <dbReference type="SAM" id="MobiDB-lite"/>
    </source>
</evidence>
<evidence type="ECO:0000313" key="2">
    <source>
        <dbReference type="EMBL" id="GFH51724.1"/>
    </source>
</evidence>
<dbReference type="Proteomes" id="UP001054902">
    <property type="component" value="Unassembled WGS sequence"/>
</dbReference>
<evidence type="ECO:0000313" key="3">
    <source>
        <dbReference type="Proteomes" id="UP001054902"/>
    </source>
</evidence>
<accession>A0AAD3H6H4</accession>
<protein>
    <submittedName>
        <fullName evidence="2">Uncharacterized protein</fullName>
    </submittedName>
</protein>
<organism evidence="2 3">
    <name type="scientific">Chaetoceros tenuissimus</name>
    <dbReference type="NCBI Taxonomy" id="426638"/>
    <lineage>
        <taxon>Eukaryota</taxon>
        <taxon>Sar</taxon>
        <taxon>Stramenopiles</taxon>
        <taxon>Ochrophyta</taxon>
        <taxon>Bacillariophyta</taxon>
        <taxon>Coscinodiscophyceae</taxon>
        <taxon>Chaetocerotophycidae</taxon>
        <taxon>Chaetocerotales</taxon>
        <taxon>Chaetocerotaceae</taxon>
        <taxon>Chaetoceros</taxon>
    </lineage>
</organism>
<reference evidence="2 3" key="1">
    <citation type="journal article" date="2021" name="Sci. Rep.">
        <title>The genome of the diatom Chaetoceros tenuissimus carries an ancient integrated fragment of an extant virus.</title>
        <authorList>
            <person name="Hongo Y."/>
            <person name="Kimura K."/>
            <person name="Takaki Y."/>
            <person name="Yoshida Y."/>
            <person name="Baba S."/>
            <person name="Kobayashi G."/>
            <person name="Nagasaki K."/>
            <person name="Hano T."/>
            <person name="Tomaru Y."/>
        </authorList>
    </citation>
    <scope>NUCLEOTIDE SEQUENCE [LARGE SCALE GENOMIC DNA]</scope>
    <source>
        <strain evidence="2 3">NIES-3715</strain>
    </source>
</reference>
<keyword evidence="3" id="KW-1185">Reference proteome</keyword>
<dbReference type="AlphaFoldDB" id="A0AAD3H6H4"/>
<sequence length="496" mass="56231">MKDTVEIDNHPQYDLQSALSLLGLSITGEQADFLRKKFHITTDEQITMQTFLQIKNYLDLAIYEQEISTSRDDDENSKIYELLEGHGDIELDQESFQDKNQGEEEEELVKFRPKAASTDISVTEKIKDRLDLAQSDLLGLPKTEKDRELLDNLSHLLHEFDSDEDFISAYDSSEMKALAIYADVEMVDMLYKFIRRNKNLLKKFCLTGDRVTLQMLDSIYEGDEDLVMKPWAEDDEIEVETEVVDSIPKSSIGGLIIFEGCSGQGNWGPCFDSLCQYAVLGNLLVANTASTALMMVNTMRMALKDAKGELIPSFFLNLKHPYADSFEMKTAVMMEEDSPDLVMGEPSKEFETTNTIPENDEPLMNATDILRNSNENDVNTKIVEYNVENSRVSKTIVTVMTESTTNESETDDNNHDTSSVVYDFARPDSASSRPSSRKLLERISQRPSSKELRRQRALSERTSRKASVDALTRRNSAEKILSARFATFVTKFSDAE</sequence>
<name>A0AAD3H6H4_9STRA</name>
<proteinExistence type="predicted"/>
<dbReference type="EMBL" id="BLLK01000045">
    <property type="protein sequence ID" value="GFH51724.1"/>
    <property type="molecule type" value="Genomic_DNA"/>
</dbReference>